<keyword evidence="1" id="KW-0812">Transmembrane</keyword>
<sequence length="197" mass="22735">MPYTHALLNDLAKPPDAVNIFRDDSWRLLALQNILARSLAGLLRTSWVVLRLALFWAIRNLLIVRTGIAGWIITIYVVYDPVFLLDTWLLALRLILKRQFPLVYGDCVEVSKKGRALLVGTFTKINLNALTLSWWIYVVVAPYEASEQDYKQAWRDHRERKGPDHEVSIFVGNNCQQVPVLFIVEKVIIRKDSEAFE</sequence>
<reference evidence="2 3" key="1">
    <citation type="submission" date="2017-03" db="EMBL/GenBank/DDBJ databases">
        <title>Genomes of endolithic fungi from Antarctica.</title>
        <authorList>
            <person name="Coleine C."/>
            <person name="Masonjones S."/>
            <person name="Stajich J.E."/>
        </authorList>
    </citation>
    <scope>NUCLEOTIDE SEQUENCE [LARGE SCALE GENOMIC DNA]</scope>
    <source>
        <strain evidence="2 3">CCFEE 5184</strain>
    </source>
</reference>
<comment type="caution">
    <text evidence="2">The sequence shown here is derived from an EMBL/GenBank/DDBJ whole genome shotgun (WGS) entry which is preliminary data.</text>
</comment>
<protein>
    <submittedName>
        <fullName evidence="2">Uncharacterized protein</fullName>
    </submittedName>
</protein>
<keyword evidence="3" id="KW-1185">Reference proteome</keyword>
<keyword evidence="1" id="KW-0472">Membrane</keyword>
<dbReference type="EMBL" id="NAJQ01001330">
    <property type="protein sequence ID" value="TKA60694.1"/>
    <property type="molecule type" value="Genomic_DNA"/>
</dbReference>
<accession>A0A4U0WDB9</accession>
<organism evidence="2 3">
    <name type="scientific">Friedmanniomyces simplex</name>
    <dbReference type="NCBI Taxonomy" id="329884"/>
    <lineage>
        <taxon>Eukaryota</taxon>
        <taxon>Fungi</taxon>
        <taxon>Dikarya</taxon>
        <taxon>Ascomycota</taxon>
        <taxon>Pezizomycotina</taxon>
        <taxon>Dothideomycetes</taxon>
        <taxon>Dothideomycetidae</taxon>
        <taxon>Mycosphaerellales</taxon>
        <taxon>Teratosphaeriaceae</taxon>
        <taxon>Friedmanniomyces</taxon>
    </lineage>
</organism>
<feature type="transmembrane region" description="Helical" evidence="1">
    <location>
        <begin position="34"/>
        <end position="56"/>
    </location>
</feature>
<gene>
    <name evidence="2" type="ORF">B0A55_10813</name>
</gene>
<dbReference type="AlphaFoldDB" id="A0A4U0WDB9"/>
<feature type="transmembrane region" description="Helical" evidence="1">
    <location>
        <begin position="68"/>
        <end position="92"/>
    </location>
</feature>
<evidence type="ECO:0000256" key="1">
    <source>
        <dbReference type="SAM" id="Phobius"/>
    </source>
</evidence>
<proteinExistence type="predicted"/>
<dbReference type="Proteomes" id="UP000309340">
    <property type="component" value="Unassembled WGS sequence"/>
</dbReference>
<evidence type="ECO:0000313" key="2">
    <source>
        <dbReference type="EMBL" id="TKA60694.1"/>
    </source>
</evidence>
<name>A0A4U0WDB9_9PEZI</name>
<evidence type="ECO:0000313" key="3">
    <source>
        <dbReference type="Proteomes" id="UP000309340"/>
    </source>
</evidence>
<keyword evidence="1" id="KW-1133">Transmembrane helix</keyword>